<keyword evidence="2" id="KW-1185">Reference proteome</keyword>
<proteinExistence type="predicted"/>
<protein>
    <submittedName>
        <fullName evidence="1">Uncharacterized protein</fullName>
    </submittedName>
</protein>
<evidence type="ECO:0000313" key="1">
    <source>
        <dbReference type="EMBL" id="MBD7937304.1"/>
    </source>
</evidence>
<evidence type="ECO:0000313" key="2">
    <source>
        <dbReference type="Proteomes" id="UP000657931"/>
    </source>
</evidence>
<dbReference type="EMBL" id="JACSQT010000003">
    <property type="protein sequence ID" value="MBD7937304.1"/>
    <property type="molecule type" value="Genomic_DNA"/>
</dbReference>
<accession>A0ABR8QPG5</accession>
<name>A0ABR8QPG5_9BACI</name>
<comment type="caution">
    <text evidence="1">The sequence shown here is derived from an EMBL/GenBank/DDBJ whole genome shotgun (WGS) entry which is preliminary data.</text>
</comment>
<organism evidence="1 2">
    <name type="scientific">Cytobacillus stercorigallinarum</name>
    <dbReference type="NCBI Taxonomy" id="2762240"/>
    <lineage>
        <taxon>Bacteria</taxon>
        <taxon>Bacillati</taxon>
        <taxon>Bacillota</taxon>
        <taxon>Bacilli</taxon>
        <taxon>Bacillales</taxon>
        <taxon>Bacillaceae</taxon>
        <taxon>Cytobacillus</taxon>
    </lineage>
</organism>
<sequence length="164" mass="18697">MIRIGNDTVIKEVEKIALNENYIHCIDRLAKIRTDASEKALLRLFEQTKNISIQTVIADALCQQLSIAAIHKVEHLLEEGFDASILELDESLYANLVLQQIDKPYINEMKNNVLQQQAHAKQLLDVYFQQPVTKKKSDGMTRSHAVVLYGIIVKRSFVKKLPLV</sequence>
<dbReference type="RefSeq" id="WP_191813385.1">
    <property type="nucleotide sequence ID" value="NZ_JACSQT010000003.1"/>
</dbReference>
<reference evidence="1 2" key="1">
    <citation type="submission" date="2020-08" db="EMBL/GenBank/DDBJ databases">
        <title>A Genomic Blueprint of the Chicken Gut Microbiome.</title>
        <authorList>
            <person name="Gilroy R."/>
            <person name="Ravi A."/>
            <person name="Getino M."/>
            <person name="Pursley I."/>
            <person name="Horton D.L."/>
            <person name="Alikhan N.-F."/>
            <person name="Baker D."/>
            <person name="Gharbi K."/>
            <person name="Hall N."/>
            <person name="Watson M."/>
            <person name="Adriaenssens E.M."/>
            <person name="Foster-Nyarko E."/>
            <person name="Jarju S."/>
            <person name="Secka A."/>
            <person name="Antonio M."/>
            <person name="Oren A."/>
            <person name="Chaudhuri R."/>
            <person name="La Ragione R.M."/>
            <person name="Hildebrand F."/>
            <person name="Pallen M.J."/>
        </authorList>
    </citation>
    <scope>NUCLEOTIDE SEQUENCE [LARGE SCALE GENOMIC DNA]</scope>
    <source>
        <strain evidence="1 2">Sa5YUA1</strain>
    </source>
</reference>
<gene>
    <name evidence="1" type="ORF">H9655_09695</name>
</gene>
<dbReference type="Proteomes" id="UP000657931">
    <property type="component" value="Unassembled WGS sequence"/>
</dbReference>